<evidence type="ECO:0000256" key="1">
    <source>
        <dbReference type="ARBA" id="ARBA00023054"/>
    </source>
</evidence>
<dbReference type="Pfam" id="PF13300">
    <property type="entry name" value="DUF4078"/>
    <property type="match status" value="1"/>
</dbReference>
<feature type="region of interest" description="Disordered" evidence="2">
    <location>
        <begin position="134"/>
        <end position="168"/>
    </location>
</feature>
<protein>
    <submittedName>
        <fullName evidence="5">Coiled-coil domain-containing protein 174</fullName>
    </submittedName>
</protein>
<feature type="compositionally biased region" description="Basic and acidic residues" evidence="2">
    <location>
        <begin position="72"/>
        <end position="84"/>
    </location>
</feature>
<organism evidence="5">
    <name type="scientific">Rodentolepis nana</name>
    <name type="common">Dwarf tapeworm</name>
    <name type="synonym">Hymenolepis nana</name>
    <dbReference type="NCBI Taxonomy" id="102285"/>
    <lineage>
        <taxon>Eukaryota</taxon>
        <taxon>Metazoa</taxon>
        <taxon>Spiralia</taxon>
        <taxon>Lophotrochozoa</taxon>
        <taxon>Platyhelminthes</taxon>
        <taxon>Cestoda</taxon>
        <taxon>Eucestoda</taxon>
        <taxon>Cyclophyllidea</taxon>
        <taxon>Hymenolepididae</taxon>
        <taxon>Rodentolepis</taxon>
    </lineage>
</organism>
<accession>A0A0R3TLT6</accession>
<dbReference type="Proteomes" id="UP000278807">
    <property type="component" value="Unassembled WGS sequence"/>
</dbReference>
<feature type="compositionally biased region" description="Basic and acidic residues" evidence="2">
    <location>
        <begin position="299"/>
        <end position="310"/>
    </location>
</feature>
<dbReference type="OrthoDB" id="333551at2759"/>
<name>A0A0R3TLT6_RODNA</name>
<keyword evidence="4" id="KW-1185">Reference proteome</keyword>
<dbReference type="GO" id="GO:0005634">
    <property type="term" value="C:nucleus"/>
    <property type="evidence" value="ECO:0007669"/>
    <property type="project" value="TreeGrafter"/>
</dbReference>
<dbReference type="InterPro" id="IPR025066">
    <property type="entry name" value="CCDC174-like"/>
</dbReference>
<feature type="compositionally biased region" description="Low complexity" evidence="2">
    <location>
        <begin position="353"/>
        <end position="367"/>
    </location>
</feature>
<dbReference type="WBParaSite" id="HNAJ_0000822601-mRNA-1">
    <property type="protein sequence ID" value="HNAJ_0000822601-mRNA-1"/>
    <property type="gene ID" value="HNAJ_0000822601"/>
</dbReference>
<feature type="compositionally biased region" description="Basic and acidic residues" evidence="2">
    <location>
        <begin position="375"/>
        <end position="389"/>
    </location>
</feature>
<feature type="compositionally biased region" description="Pro residues" evidence="2">
    <location>
        <begin position="270"/>
        <end position="279"/>
    </location>
</feature>
<evidence type="ECO:0000313" key="4">
    <source>
        <dbReference type="Proteomes" id="UP000278807"/>
    </source>
</evidence>
<dbReference type="PANTHER" id="PTHR15885:SF1">
    <property type="entry name" value="COILED-COIL DOMAIN-CONTAINING PROTEIN 174"/>
    <property type="match status" value="1"/>
</dbReference>
<feature type="region of interest" description="Disordered" evidence="2">
    <location>
        <begin position="256"/>
        <end position="396"/>
    </location>
</feature>
<reference evidence="3 4" key="2">
    <citation type="submission" date="2018-11" db="EMBL/GenBank/DDBJ databases">
        <authorList>
            <consortium name="Pathogen Informatics"/>
        </authorList>
    </citation>
    <scope>NUCLEOTIDE SEQUENCE [LARGE SCALE GENOMIC DNA]</scope>
</reference>
<dbReference type="AlphaFoldDB" id="A0A0R3TLT6"/>
<reference evidence="5" key="1">
    <citation type="submission" date="2017-02" db="UniProtKB">
        <authorList>
            <consortium name="WormBaseParasite"/>
        </authorList>
    </citation>
    <scope>IDENTIFICATION</scope>
</reference>
<proteinExistence type="predicted"/>
<sequence length="396" mass="44183">MQSSTNRRNKRIEVNAVSLIDLKAEISRRQTEVKAKATNILNVSAPVLKRSGGSGISGLLKRPVSPPRKVRKPLDTTEAEKSAEEQTAWDASRRKLEAKARLYDALKQAAISGTGKFDNEEDDKAPLVDFERKAMEASTIDTDSSDDDRDQNRRVRTPPVLNVEPVSIPDGPITYAHLRRGEVRDHGTGFYAFSEDAEQRATEQAALRDLRQRTEQARERVEAERAKRSIAMGRRLAQLRARKGLPDVATAAANLLEESKQSPSPQIADIPPPSSPSQPEPVGEQLGSDDLDIASMLRRLRDEAEAKNEAKNASSSVEVVVQSTRMESTLPRPSYMPKTRITREWDRGKTFVQSSVSYSSQSSSNQQRSRHSAPKRREIANKDDEKDPEFAPPKFY</sequence>
<dbReference type="PANTHER" id="PTHR15885">
    <property type="entry name" value="COILED-COIL DOMAIN-CONTAINING PROTEIN 174"/>
    <property type="match status" value="1"/>
</dbReference>
<evidence type="ECO:0000313" key="5">
    <source>
        <dbReference type="WBParaSite" id="HNAJ_0000822601-mRNA-1"/>
    </source>
</evidence>
<dbReference type="EMBL" id="UZAE01012227">
    <property type="protein sequence ID" value="VDO04096.1"/>
    <property type="molecule type" value="Genomic_DNA"/>
</dbReference>
<evidence type="ECO:0000256" key="2">
    <source>
        <dbReference type="SAM" id="MobiDB-lite"/>
    </source>
</evidence>
<evidence type="ECO:0000313" key="3">
    <source>
        <dbReference type="EMBL" id="VDO04096.1"/>
    </source>
</evidence>
<feature type="compositionally biased region" description="Basic and acidic residues" evidence="2">
    <location>
        <begin position="210"/>
        <end position="227"/>
    </location>
</feature>
<keyword evidence="1" id="KW-0175">Coiled coil</keyword>
<gene>
    <name evidence="3" type="ORF">HNAJ_LOCUS8222</name>
</gene>
<feature type="region of interest" description="Disordered" evidence="2">
    <location>
        <begin position="52"/>
        <end position="89"/>
    </location>
</feature>
<feature type="region of interest" description="Disordered" evidence="2">
    <location>
        <begin position="210"/>
        <end position="234"/>
    </location>
</feature>
<dbReference type="STRING" id="102285.A0A0R3TLT6"/>